<dbReference type="GO" id="GO:0045159">
    <property type="term" value="F:myosin II binding"/>
    <property type="evidence" value="ECO:0007669"/>
    <property type="project" value="TreeGrafter"/>
</dbReference>
<protein>
    <submittedName>
        <fullName evidence="11">Syntaxin-binding protein 5-like</fullName>
    </submittedName>
</protein>
<dbReference type="PROSITE" id="PS50892">
    <property type="entry name" value="V_SNARE"/>
    <property type="match status" value="1"/>
</dbReference>
<evidence type="ECO:0000256" key="5">
    <source>
        <dbReference type="ARBA" id="ARBA00022490"/>
    </source>
</evidence>
<feature type="region of interest" description="Disordered" evidence="9">
    <location>
        <begin position="961"/>
        <end position="981"/>
    </location>
</feature>
<feature type="compositionally biased region" description="Low complexity" evidence="9">
    <location>
        <begin position="477"/>
        <end position="491"/>
    </location>
</feature>
<dbReference type="Gene3D" id="2.130.10.10">
    <property type="entry name" value="YVTN repeat-like/Quinoprotein amine dehydrogenase"/>
    <property type="match status" value="1"/>
</dbReference>
<reference evidence="11 12" key="1">
    <citation type="journal article" date="2023" name="BMC Biol.">
        <title>The compact genome of the sponge Oopsacas minuta (Hexactinellida) is lacking key metazoan core genes.</title>
        <authorList>
            <person name="Santini S."/>
            <person name="Schenkelaars Q."/>
            <person name="Jourda C."/>
            <person name="Duchesne M."/>
            <person name="Belahbib H."/>
            <person name="Rocher C."/>
            <person name="Selva M."/>
            <person name="Riesgo A."/>
            <person name="Vervoort M."/>
            <person name="Leys S.P."/>
            <person name="Kodjabachian L."/>
            <person name="Le Bivic A."/>
            <person name="Borchiellini C."/>
            <person name="Claverie J.M."/>
            <person name="Renard E."/>
        </authorList>
    </citation>
    <scope>NUCLEOTIDE SEQUENCE [LARGE SCALE GENOMIC DNA]</scope>
    <source>
        <strain evidence="11">SPO-2</strain>
    </source>
</reference>
<keyword evidence="4" id="KW-0268">Exocytosis</keyword>
<comment type="similarity">
    <text evidence="3">Belongs to the WD repeat L(2)GL family.</text>
</comment>
<keyword evidence="8" id="KW-0175">Coiled coil</keyword>
<dbReference type="InterPro" id="IPR015943">
    <property type="entry name" value="WD40/YVTN_repeat-like_dom_sf"/>
</dbReference>
<dbReference type="GO" id="GO:0012505">
    <property type="term" value="C:endomembrane system"/>
    <property type="evidence" value="ECO:0007669"/>
    <property type="project" value="UniProtKB-SubCell"/>
</dbReference>
<proteinExistence type="inferred from homology"/>
<keyword evidence="6" id="KW-0853">WD repeat</keyword>
<dbReference type="CDD" id="cd15873">
    <property type="entry name" value="R-SNARE_STXBP5_6"/>
    <property type="match status" value="1"/>
</dbReference>
<dbReference type="InterPro" id="IPR013577">
    <property type="entry name" value="LLGL2"/>
</dbReference>
<sequence>MATETVTQVKGDLRLQFLKKHGIPHKPCSVVHDPVQGLLALAGTEGEIQIMGKAGVEATLSQPGSLPVSQVFFSTNEGILFSLCEADNSVTKWDLKACPPELSGRFLLTGEGITMVSASKPDDKMIVAYLPVGSEWIYIGTEGGNVFLLNKHSLQLSEYSITYEKLSSRARGKWESPGFIVGIEECPANASLILILVSGGWVNLWDIKSNSCEAQFFSPVREVITIGVSWHYSGKQFAAGYTNGSLSIWQLDSPQKPYRTHTSSDLYGMAGNASITRLFWLANQNSKDGLLLFSGGPEGAETTLTVLYSLSSKQHSSSLIAPSVITDFAPISFHPHKDKAQYPHAVALLCREELLVYEIMDYFAWQELPVPTANNLATSLVTAINYIDNCPIELIDTLRVLGEELCYNHLKDSYKWPLNGGTREPEDDNSLLLTGHENGDVRFWDASRNKLELIYYIKSTPLFKSPPPPRPPPPTRSPSVTSPTSQTTPTEESPKTKSLPPRQKPSGSSQTPEAKYDVSKSISRNIREQDWGSFIVIENREGERERELAVSYLKLCPVSKVLCVCNRSRYLILHRLLSVVEQQQELVQLSIAAQDTPSPSLVFNSKSQAKRGFNPHIIVYSGEYPTHIGFEPDCHMVFIELKASVYFLSLETNSLYNELSLTQIAELKRTFFEDRNKRKGLIKTLTELNDSLSLFVETLASEKLTHFSVSRSEISKCYRFFLGTMNGHLVCIPAALDRTLNLSPSFSNPDLIAFDFWDATKRKLDPGPVITIHHLETVVPSGPTGSQERSTLDEFVVVVCPRLVRVSKVSCLDRKKMKNSPNFKAFIKDKIKASYLIKSNPEGEHPSFHLACLLESGTLEILGVPDLSTVVQEDKAFRPYISCDTFYLHENGKGVFLPSPSSIQRICISREDTDSNTCLYNERQTPDTHINTSFFHKGKNLTASRVEVHDLLAVQSERYKYRQEQKNRTHNKAQGGKDAMGKALDGLDEREEKLNLVADRAANLSSMAESYLKNTRAIAEKYK</sequence>
<evidence type="ECO:0000256" key="7">
    <source>
        <dbReference type="ARBA" id="ARBA00022737"/>
    </source>
</evidence>
<accession>A0AAV7JDC8</accession>
<feature type="domain" description="V-SNARE coiled-coil homology" evidence="10">
    <location>
        <begin position="965"/>
        <end position="1023"/>
    </location>
</feature>
<dbReference type="InterPro" id="IPR042855">
    <property type="entry name" value="V_SNARE_CC"/>
</dbReference>
<dbReference type="InterPro" id="IPR000664">
    <property type="entry name" value="Lethal2_giant"/>
</dbReference>
<dbReference type="GO" id="GO:0005096">
    <property type="term" value="F:GTPase activator activity"/>
    <property type="evidence" value="ECO:0007669"/>
    <property type="project" value="TreeGrafter"/>
</dbReference>
<keyword evidence="7" id="KW-0677">Repeat</keyword>
<dbReference type="InterPro" id="IPR036322">
    <property type="entry name" value="WD40_repeat_dom_sf"/>
</dbReference>
<feature type="compositionally biased region" description="Pro residues" evidence="9">
    <location>
        <begin position="464"/>
        <end position="476"/>
    </location>
</feature>
<dbReference type="PANTHER" id="PTHR10241:SF25">
    <property type="entry name" value="TOMOSYN, ISOFORM C"/>
    <property type="match status" value="1"/>
</dbReference>
<dbReference type="GO" id="GO:0005886">
    <property type="term" value="C:plasma membrane"/>
    <property type="evidence" value="ECO:0007669"/>
    <property type="project" value="TreeGrafter"/>
</dbReference>
<evidence type="ECO:0000256" key="3">
    <source>
        <dbReference type="ARBA" id="ARBA00008070"/>
    </source>
</evidence>
<evidence type="ECO:0000313" key="11">
    <source>
        <dbReference type="EMBL" id="KAI6646741.1"/>
    </source>
</evidence>
<organism evidence="11 12">
    <name type="scientific">Oopsacas minuta</name>
    <dbReference type="NCBI Taxonomy" id="111878"/>
    <lineage>
        <taxon>Eukaryota</taxon>
        <taxon>Metazoa</taxon>
        <taxon>Porifera</taxon>
        <taxon>Hexactinellida</taxon>
        <taxon>Hexasterophora</taxon>
        <taxon>Lyssacinosida</taxon>
        <taxon>Leucopsacidae</taxon>
        <taxon>Oopsacas</taxon>
    </lineage>
</organism>
<keyword evidence="12" id="KW-1185">Reference proteome</keyword>
<comment type="subcellular location">
    <subcellularLocation>
        <location evidence="2">Cytoplasm</location>
    </subcellularLocation>
    <subcellularLocation>
        <location evidence="1">Endomembrane system</location>
        <topology evidence="1">Peripheral membrane protein</topology>
    </subcellularLocation>
</comment>
<dbReference type="AlphaFoldDB" id="A0AAV7JDC8"/>
<evidence type="ECO:0000313" key="12">
    <source>
        <dbReference type="Proteomes" id="UP001165289"/>
    </source>
</evidence>
<name>A0AAV7JDC8_9METZ</name>
<dbReference type="Pfam" id="PF08366">
    <property type="entry name" value="LLGL"/>
    <property type="match status" value="1"/>
</dbReference>
<dbReference type="Gene3D" id="1.20.5.110">
    <property type="match status" value="1"/>
</dbReference>
<dbReference type="GO" id="GO:0006887">
    <property type="term" value="P:exocytosis"/>
    <property type="evidence" value="ECO:0007669"/>
    <property type="project" value="UniProtKB-KW"/>
</dbReference>
<dbReference type="PRINTS" id="PR00962">
    <property type="entry name" value="LETHAL2GIANT"/>
</dbReference>
<dbReference type="GO" id="GO:0019905">
    <property type="term" value="F:syntaxin binding"/>
    <property type="evidence" value="ECO:0007669"/>
    <property type="project" value="TreeGrafter"/>
</dbReference>
<comment type="caution">
    <text evidence="11">The sequence shown here is derived from an EMBL/GenBank/DDBJ whole genome shotgun (WGS) entry which is preliminary data.</text>
</comment>
<evidence type="ECO:0000256" key="1">
    <source>
        <dbReference type="ARBA" id="ARBA00004184"/>
    </source>
</evidence>
<gene>
    <name evidence="11" type="ORF">LOD99_12861</name>
</gene>
<evidence type="ECO:0000256" key="9">
    <source>
        <dbReference type="SAM" id="MobiDB-lite"/>
    </source>
</evidence>
<dbReference type="Proteomes" id="UP001165289">
    <property type="component" value="Unassembled WGS sequence"/>
</dbReference>
<evidence type="ECO:0000259" key="10">
    <source>
        <dbReference type="PROSITE" id="PS50892"/>
    </source>
</evidence>
<dbReference type="GO" id="GO:0005737">
    <property type="term" value="C:cytoplasm"/>
    <property type="evidence" value="ECO:0007669"/>
    <property type="project" value="UniProtKB-SubCell"/>
</dbReference>
<feature type="region of interest" description="Disordered" evidence="9">
    <location>
        <begin position="464"/>
        <end position="521"/>
    </location>
</feature>
<dbReference type="SUPFAM" id="SSF50978">
    <property type="entry name" value="WD40 repeat-like"/>
    <property type="match status" value="1"/>
</dbReference>
<dbReference type="EMBL" id="JAKMXF010000354">
    <property type="protein sequence ID" value="KAI6646741.1"/>
    <property type="molecule type" value="Genomic_DNA"/>
</dbReference>
<dbReference type="GO" id="GO:0006893">
    <property type="term" value="P:Golgi to plasma membrane transport"/>
    <property type="evidence" value="ECO:0007669"/>
    <property type="project" value="TreeGrafter"/>
</dbReference>
<evidence type="ECO:0000256" key="6">
    <source>
        <dbReference type="ARBA" id="ARBA00022574"/>
    </source>
</evidence>
<dbReference type="PANTHER" id="PTHR10241">
    <property type="entry name" value="LETHAL 2 GIANT LARVAE PROTEIN"/>
    <property type="match status" value="1"/>
</dbReference>
<evidence type="ECO:0000256" key="2">
    <source>
        <dbReference type="ARBA" id="ARBA00004496"/>
    </source>
</evidence>
<evidence type="ECO:0000256" key="8">
    <source>
        <dbReference type="PROSITE-ProRule" id="PRU00290"/>
    </source>
</evidence>
<keyword evidence="5" id="KW-0963">Cytoplasm</keyword>
<evidence type="ECO:0000256" key="4">
    <source>
        <dbReference type="ARBA" id="ARBA00022483"/>
    </source>
</evidence>